<comment type="subcellular location">
    <subcellularLocation>
        <location evidence="5 6">Cytoplasm</location>
    </subcellularLocation>
</comment>
<protein>
    <recommendedName>
        <fullName evidence="5">Exodeoxyribonuclease 7 large subunit</fullName>
        <ecNumber evidence="5">3.1.11.6</ecNumber>
    </recommendedName>
    <alternativeName>
        <fullName evidence="5">Exodeoxyribonuclease VII large subunit</fullName>
        <shortName evidence="5">Exonuclease VII large subunit</shortName>
    </alternativeName>
</protein>
<evidence type="ECO:0000256" key="6">
    <source>
        <dbReference type="RuleBase" id="RU004355"/>
    </source>
</evidence>
<dbReference type="Pfam" id="PF02601">
    <property type="entry name" value="Exonuc_VII_L"/>
    <property type="match status" value="1"/>
</dbReference>
<dbReference type="CDD" id="cd04489">
    <property type="entry name" value="ExoVII_LU_OBF"/>
    <property type="match status" value="1"/>
</dbReference>
<evidence type="ECO:0000256" key="2">
    <source>
        <dbReference type="ARBA" id="ARBA00022722"/>
    </source>
</evidence>
<dbReference type="EMBL" id="JAHBAY010000006">
    <property type="protein sequence ID" value="MBT0770467.1"/>
    <property type="molecule type" value="Genomic_DNA"/>
</dbReference>
<dbReference type="PANTHER" id="PTHR30008:SF0">
    <property type="entry name" value="EXODEOXYRIBONUCLEASE 7 LARGE SUBUNIT"/>
    <property type="match status" value="1"/>
</dbReference>
<dbReference type="HAMAP" id="MF_00378">
    <property type="entry name" value="Exonuc_7_L"/>
    <property type="match status" value="1"/>
</dbReference>
<comment type="similarity">
    <text evidence="5 6">Belongs to the XseA family.</text>
</comment>
<gene>
    <name evidence="5" type="primary">xseA</name>
    <name evidence="9" type="ORF">KIH74_16100</name>
</gene>
<organism evidence="9 10">
    <name type="scientific">Kineosporia corallincola</name>
    <dbReference type="NCBI Taxonomy" id="2835133"/>
    <lineage>
        <taxon>Bacteria</taxon>
        <taxon>Bacillati</taxon>
        <taxon>Actinomycetota</taxon>
        <taxon>Actinomycetes</taxon>
        <taxon>Kineosporiales</taxon>
        <taxon>Kineosporiaceae</taxon>
        <taxon>Kineosporia</taxon>
    </lineage>
</organism>
<feature type="domain" description="Exonuclease VII large subunit C-terminal" evidence="7">
    <location>
        <begin position="142"/>
        <end position="332"/>
    </location>
</feature>
<evidence type="ECO:0000256" key="5">
    <source>
        <dbReference type="HAMAP-Rule" id="MF_00378"/>
    </source>
</evidence>
<evidence type="ECO:0000256" key="4">
    <source>
        <dbReference type="ARBA" id="ARBA00022839"/>
    </source>
</evidence>
<evidence type="ECO:0000259" key="7">
    <source>
        <dbReference type="Pfam" id="PF02601"/>
    </source>
</evidence>
<dbReference type="InterPro" id="IPR025824">
    <property type="entry name" value="OB-fold_nuc-bd_dom"/>
</dbReference>
<name>A0ABS5TH98_9ACTN</name>
<evidence type="ECO:0000256" key="3">
    <source>
        <dbReference type="ARBA" id="ARBA00022801"/>
    </source>
</evidence>
<evidence type="ECO:0000313" key="9">
    <source>
        <dbReference type="EMBL" id="MBT0770467.1"/>
    </source>
</evidence>
<dbReference type="InterPro" id="IPR020579">
    <property type="entry name" value="Exonuc_VII_lsu_C"/>
</dbReference>
<comment type="caution">
    <text evidence="9">The sequence shown here is derived from an EMBL/GenBank/DDBJ whole genome shotgun (WGS) entry which is preliminary data.</text>
</comment>
<evidence type="ECO:0000259" key="8">
    <source>
        <dbReference type="Pfam" id="PF13742"/>
    </source>
</evidence>
<keyword evidence="3 5" id="KW-0378">Hydrolase</keyword>
<accession>A0ABS5TH98</accession>
<evidence type="ECO:0000256" key="1">
    <source>
        <dbReference type="ARBA" id="ARBA00022490"/>
    </source>
</evidence>
<keyword evidence="4 5" id="KW-0269">Exonuclease</keyword>
<dbReference type="InterPro" id="IPR003753">
    <property type="entry name" value="Exonuc_VII_L"/>
</dbReference>
<comment type="function">
    <text evidence="5">Bidirectionally degrades single-stranded DNA into large acid-insoluble oligonucleotides, which are then degraded further into small acid-soluble oligonucleotides.</text>
</comment>
<dbReference type="NCBIfam" id="TIGR00237">
    <property type="entry name" value="xseA"/>
    <property type="match status" value="1"/>
</dbReference>
<dbReference type="PANTHER" id="PTHR30008">
    <property type="entry name" value="EXODEOXYRIBONUCLEASE 7 LARGE SUBUNIT"/>
    <property type="match status" value="1"/>
</dbReference>
<keyword evidence="2 5" id="KW-0540">Nuclease</keyword>
<dbReference type="Proteomes" id="UP001197247">
    <property type="component" value="Unassembled WGS sequence"/>
</dbReference>
<sequence length="421" mass="45853">MNRVSDTPRKIPATAGETTAEHPWPVRLLSSKLTDYVARSPAVWVEGQVVQLTRRPGQTTCYLTLRDPDVDLSFSVSTHVRVLDALPTPLRDGSRVVMRARAQLYPRRGSLSLFAEQIRPVGVGELLAQLEHLRRLLAAEGLFAASRKRALPFLPRTVGLICGRASAAERDVVENARRRWPAVRFDIRAVAVQGPKAVEDVVGALRALEADPDVDVIVIARGGGSVEDLLPFSNEALLRVVSACRTPIVSAIGHEVDKPLLDDVADLAASTPTDAAKRIVPDVEAELDGIRQTRLRARNALRARILGELGTVAALRSRPVLADPHRLLTAQADLVAGQRERAARALRNRLSHAHQDVDHLRQRVRALSPMQTMARGYAVVQLADGQVVRSPAQAPAGEPLRVRVHEGEFAARVTTPADNTP</sequence>
<dbReference type="EC" id="3.1.11.6" evidence="5"/>
<dbReference type="GO" id="GO:0008855">
    <property type="term" value="F:exodeoxyribonuclease VII activity"/>
    <property type="evidence" value="ECO:0007669"/>
    <property type="project" value="UniProtKB-EC"/>
</dbReference>
<comment type="catalytic activity">
    <reaction evidence="5 6">
        <text>Exonucleolytic cleavage in either 5'- to 3'- or 3'- to 5'-direction to yield nucleoside 5'-phosphates.</text>
        <dbReference type="EC" id="3.1.11.6"/>
    </reaction>
</comment>
<dbReference type="Pfam" id="PF13742">
    <property type="entry name" value="tRNA_anti_2"/>
    <property type="match status" value="1"/>
</dbReference>
<evidence type="ECO:0000313" key="10">
    <source>
        <dbReference type="Proteomes" id="UP001197247"/>
    </source>
</evidence>
<keyword evidence="10" id="KW-1185">Reference proteome</keyword>
<feature type="domain" description="OB-fold nucleic acid binding" evidence="8">
    <location>
        <begin position="27"/>
        <end position="119"/>
    </location>
</feature>
<proteinExistence type="inferred from homology"/>
<reference evidence="9 10" key="1">
    <citation type="submission" date="2021-05" db="EMBL/GenBank/DDBJ databases">
        <title>Kineosporia and Streptomyces sp. nov. two new marine actinobacteria isolated from Coral.</title>
        <authorList>
            <person name="Buangrab K."/>
            <person name="Sutthacheep M."/>
            <person name="Yeemin T."/>
            <person name="Harunari E."/>
            <person name="Igarashi Y."/>
            <person name="Kanchanasin P."/>
            <person name="Tanasupawat S."/>
            <person name="Phongsopitanun W."/>
        </authorList>
    </citation>
    <scope>NUCLEOTIDE SEQUENCE [LARGE SCALE GENOMIC DNA]</scope>
    <source>
        <strain evidence="9 10">J2-2</strain>
    </source>
</reference>
<comment type="subunit">
    <text evidence="5">Heterooligomer composed of large and small subunits.</text>
</comment>
<keyword evidence="1 5" id="KW-0963">Cytoplasm</keyword>